<dbReference type="GeneID" id="41364712"/>
<protein>
    <submittedName>
        <fullName evidence="1">Uncharacterized protein</fullName>
    </submittedName>
</protein>
<sequence>MMRFFWIREERTPSFNGSFDATHKWRLPGVKCDACGVTWGGAGHQYPGVDLSHVPERSRFVRPWPVPVSELAQLRALVRPWVPPGVPLPPGTHLGPLEGTASGRFGPLTSQGDILWVVRRDALERLQAEGVRGLLGCKTELRFRQKEPPELLELQIEPRGRLHADCLPSDLAPPCDACGRVTLRLPDAPLLDAASLPIDRDVFRVGDYATVIVCTERFMETVRQLGLEGMAFREIPTRG</sequence>
<dbReference type="InterPro" id="IPR011750">
    <property type="entry name" value="Gmx_para_CXXCG"/>
</dbReference>
<dbReference type="KEGG" id="mxa:MXAN_2495"/>
<proteinExistence type="predicted"/>
<dbReference type="Pfam" id="PF09535">
    <property type="entry name" value="Gmx_para_CXXCG"/>
    <property type="match status" value="1"/>
</dbReference>
<dbReference type="AlphaFoldDB" id="Q1D9F9"/>
<organism evidence="1 2">
    <name type="scientific">Myxococcus xanthus (strain DK1622)</name>
    <dbReference type="NCBI Taxonomy" id="246197"/>
    <lineage>
        <taxon>Bacteria</taxon>
        <taxon>Pseudomonadati</taxon>
        <taxon>Myxococcota</taxon>
        <taxon>Myxococcia</taxon>
        <taxon>Myxococcales</taxon>
        <taxon>Cystobacterineae</taxon>
        <taxon>Myxococcaceae</taxon>
        <taxon>Myxococcus</taxon>
    </lineage>
</organism>
<reference evidence="1 2" key="1">
    <citation type="journal article" date="2006" name="Proc. Natl. Acad. Sci. U.S.A.">
        <title>Evolution of sensory complexity recorded in a myxobacterial genome.</title>
        <authorList>
            <person name="Goldman B.S."/>
            <person name="Nierman W.C."/>
            <person name="Kaiser D."/>
            <person name="Slater S.C."/>
            <person name="Durkin A.S."/>
            <person name="Eisen J.A."/>
            <person name="Ronning C.M."/>
            <person name="Barbazuk W.B."/>
            <person name="Blanchard M."/>
            <person name="Field C."/>
            <person name="Halling C."/>
            <person name="Hinkle G."/>
            <person name="Iartchuk O."/>
            <person name="Kim H.S."/>
            <person name="Mackenzie C."/>
            <person name="Madupu R."/>
            <person name="Miller N."/>
            <person name="Shvartsbeyn A."/>
            <person name="Sullivan S.A."/>
            <person name="Vaudin M."/>
            <person name="Wiegand R."/>
            <person name="Kaplan H.B."/>
        </authorList>
    </citation>
    <scope>NUCLEOTIDE SEQUENCE [LARGE SCALE GENOMIC DNA]</scope>
    <source>
        <strain evidence="2">DK1622</strain>
    </source>
</reference>
<dbReference type="Proteomes" id="UP000002402">
    <property type="component" value="Chromosome"/>
</dbReference>
<dbReference type="eggNOG" id="ENOG502ZZV4">
    <property type="taxonomic scope" value="Bacteria"/>
</dbReference>
<dbReference type="EnsemblBacteria" id="ABF86007">
    <property type="protein sequence ID" value="ABF86007"/>
    <property type="gene ID" value="MXAN_2495"/>
</dbReference>
<gene>
    <name evidence="1" type="ordered locus">MXAN_2495</name>
</gene>
<dbReference type="NCBIfam" id="TIGR02264">
    <property type="entry name" value="gmx_para_CXXCG"/>
    <property type="match status" value="1"/>
</dbReference>
<dbReference type="EMBL" id="CP000113">
    <property type="protein sequence ID" value="ABF86007.1"/>
    <property type="molecule type" value="Genomic_DNA"/>
</dbReference>
<name>Q1D9F9_MYXXD</name>
<keyword evidence="2" id="KW-1185">Reference proteome</keyword>
<dbReference type="OrthoDB" id="5513099at2"/>
<dbReference type="RefSeq" id="WP_011552566.1">
    <property type="nucleotide sequence ID" value="NC_008095.1"/>
</dbReference>
<dbReference type="STRING" id="246197.MXAN_2495"/>
<dbReference type="HOGENOM" id="CLU_077132_0_0_7"/>
<evidence type="ECO:0000313" key="2">
    <source>
        <dbReference type="Proteomes" id="UP000002402"/>
    </source>
</evidence>
<accession>Q1D9F9</accession>
<evidence type="ECO:0000313" key="1">
    <source>
        <dbReference type="EMBL" id="ABF86007.1"/>
    </source>
</evidence>